<feature type="domain" description="RING-type" evidence="2">
    <location>
        <begin position="4"/>
        <end position="61"/>
    </location>
</feature>
<evidence type="ECO:0000313" key="3">
    <source>
        <dbReference type="EMBL" id="KAL1852405.1"/>
    </source>
</evidence>
<keyword evidence="1" id="KW-0862">Zinc</keyword>
<proteinExistence type="predicted"/>
<protein>
    <recommendedName>
        <fullName evidence="2">RING-type domain-containing protein</fullName>
    </recommendedName>
</protein>
<dbReference type="InterPro" id="IPR001841">
    <property type="entry name" value="Znf_RING"/>
</dbReference>
<evidence type="ECO:0000256" key="1">
    <source>
        <dbReference type="PROSITE-ProRule" id="PRU00175"/>
    </source>
</evidence>
<dbReference type="Proteomes" id="UP001586593">
    <property type="component" value="Unassembled WGS sequence"/>
</dbReference>
<keyword evidence="4" id="KW-1185">Reference proteome</keyword>
<gene>
    <name evidence="3" type="ORF">VTK73DRAFT_9227</name>
</gene>
<accession>A0ABR3W3Y7</accession>
<organism evidence="3 4">
    <name type="scientific">Phialemonium thermophilum</name>
    <dbReference type="NCBI Taxonomy" id="223376"/>
    <lineage>
        <taxon>Eukaryota</taxon>
        <taxon>Fungi</taxon>
        <taxon>Dikarya</taxon>
        <taxon>Ascomycota</taxon>
        <taxon>Pezizomycotina</taxon>
        <taxon>Sordariomycetes</taxon>
        <taxon>Sordariomycetidae</taxon>
        <taxon>Cephalothecales</taxon>
        <taxon>Cephalothecaceae</taxon>
        <taxon>Phialemonium</taxon>
    </lineage>
</organism>
<sequence length="257" mass="27088">MSACRACSDPLVLQLDPEESDGDTATVPDDLLLPCGCHFHWQCMLDQSPQIASTLSCPSCHSRLASSAPGSSSAGASLQQQAGAILARYTNEGGTEDGLDILPTVTEEAYLAAHPAARPARAMHVMCAEGDSAGIVELLRDVDENAEAEEGGVDAGSLLRYQDPLNGMRSGLHVAVENGQEGVMWLFLWLGSTLPTSSFPAAALQTAQSIGLQRGVVGPGREDVRLLRDSQGRTAADIGSQLGGQWRRFWESGLLTA</sequence>
<dbReference type="PROSITE" id="PS50089">
    <property type="entry name" value="ZF_RING_2"/>
    <property type="match status" value="1"/>
</dbReference>
<name>A0ABR3W3Y7_9PEZI</name>
<evidence type="ECO:0000259" key="2">
    <source>
        <dbReference type="PROSITE" id="PS50089"/>
    </source>
</evidence>
<comment type="caution">
    <text evidence="3">The sequence shown here is derived from an EMBL/GenBank/DDBJ whole genome shotgun (WGS) entry which is preliminary data.</text>
</comment>
<keyword evidence="1" id="KW-0479">Metal-binding</keyword>
<keyword evidence="1" id="KW-0863">Zinc-finger</keyword>
<dbReference type="EMBL" id="JAZHXJ010000745">
    <property type="protein sequence ID" value="KAL1852405.1"/>
    <property type="molecule type" value="Genomic_DNA"/>
</dbReference>
<reference evidence="3 4" key="1">
    <citation type="journal article" date="2024" name="Commun. Biol.">
        <title>Comparative genomic analysis of thermophilic fungi reveals convergent evolutionary adaptations and gene losses.</title>
        <authorList>
            <person name="Steindorff A.S."/>
            <person name="Aguilar-Pontes M.V."/>
            <person name="Robinson A.J."/>
            <person name="Andreopoulos B."/>
            <person name="LaButti K."/>
            <person name="Kuo A."/>
            <person name="Mondo S."/>
            <person name="Riley R."/>
            <person name="Otillar R."/>
            <person name="Haridas S."/>
            <person name="Lipzen A."/>
            <person name="Grimwood J."/>
            <person name="Schmutz J."/>
            <person name="Clum A."/>
            <person name="Reid I.D."/>
            <person name="Moisan M.C."/>
            <person name="Butler G."/>
            <person name="Nguyen T.T.M."/>
            <person name="Dewar K."/>
            <person name="Conant G."/>
            <person name="Drula E."/>
            <person name="Henrissat B."/>
            <person name="Hansel C."/>
            <person name="Singer S."/>
            <person name="Hutchinson M.I."/>
            <person name="de Vries R.P."/>
            <person name="Natvig D.O."/>
            <person name="Powell A.J."/>
            <person name="Tsang A."/>
            <person name="Grigoriev I.V."/>
        </authorList>
    </citation>
    <scope>NUCLEOTIDE SEQUENCE [LARGE SCALE GENOMIC DNA]</scope>
    <source>
        <strain evidence="3 4">ATCC 24622</strain>
    </source>
</reference>
<evidence type="ECO:0000313" key="4">
    <source>
        <dbReference type="Proteomes" id="UP001586593"/>
    </source>
</evidence>